<dbReference type="Pfam" id="PF00206">
    <property type="entry name" value="Lyase_1"/>
    <property type="match status" value="1"/>
</dbReference>
<keyword evidence="9" id="KW-1185">Reference proteome</keyword>
<evidence type="ECO:0000313" key="9">
    <source>
        <dbReference type="Proteomes" id="UP001301769"/>
    </source>
</evidence>
<evidence type="ECO:0000256" key="2">
    <source>
        <dbReference type="ARBA" id="ARBA00004941"/>
    </source>
</evidence>
<dbReference type="InterPro" id="IPR020557">
    <property type="entry name" value="Fumarate_lyase_CS"/>
</dbReference>
<dbReference type="InterPro" id="IPR000362">
    <property type="entry name" value="Fumarate_lyase_fam"/>
</dbReference>
<sequence length="468" mass="52541">MGGEDKPAGNMLWGGRFTGGLDPLMVQYNESIYFDKVLYKQDILGSIAFARANAKSGIISQAEFQKIEKGLLEVKKEWEAGTFKIVPGVDEDIHTANERRLGEIIGKDVAGKLHTGRSRNEQIATDMRMWLRDELRTMEEHLRAFITVIASRAEGEIEYIMPGYTHLQRAQPIRWSHWMLSYGFAFANDLERLQEVIKRVNRSALGCGALAGNPFNIDREMMAEELGFDALLWNSMGAVADRDFVAEFLQWGSMLMQHVSRWAEDLIIYSSGEFGFVRLADAYSTGSSLMPQKKNPDSLELLRGKSGRAFGHMAGFMMTLKGLPSTYNKDLQESVEPMLDHVKTVSDSIQIANGVLATLAIQPEKMRASLDPFMLATDLADYLVRKGVPFRETHHISGRCVALSEQTGIPMNELSYEQLKGVDARFEKDIKEVFDYEKSVEMRAAKGGTSKSSVLEQIKVIKAMIEKN</sequence>
<accession>A0AAN6YBI8</accession>
<dbReference type="FunFam" id="1.10.40.30:FF:000001">
    <property type="entry name" value="Argininosuccinate lyase"/>
    <property type="match status" value="1"/>
</dbReference>
<feature type="domain" description="Argininosuccinate lyase C-terminal" evidence="7">
    <location>
        <begin position="373"/>
        <end position="441"/>
    </location>
</feature>
<dbReference type="PANTHER" id="PTHR43814:SF1">
    <property type="entry name" value="ARGININOSUCCINATE LYASE"/>
    <property type="match status" value="1"/>
</dbReference>
<dbReference type="PROSITE" id="PS00163">
    <property type="entry name" value="FUMARATE_LYASES"/>
    <property type="match status" value="1"/>
</dbReference>
<dbReference type="InterPro" id="IPR008948">
    <property type="entry name" value="L-Aspartase-like"/>
</dbReference>
<dbReference type="GO" id="GO:0042450">
    <property type="term" value="P:L-arginine biosynthetic process via ornithine"/>
    <property type="evidence" value="ECO:0007669"/>
    <property type="project" value="InterPro"/>
</dbReference>
<dbReference type="PRINTS" id="PR00145">
    <property type="entry name" value="ARGSUCLYASE"/>
</dbReference>
<dbReference type="FunFam" id="1.20.200.10:FF:000025">
    <property type="entry name" value="Argininosuccinate lyase chloroplastic"/>
    <property type="match status" value="1"/>
</dbReference>
<gene>
    <name evidence="8" type="ORF">QBC37DRAFT_420250</name>
</gene>
<dbReference type="GO" id="GO:0005829">
    <property type="term" value="C:cytosol"/>
    <property type="evidence" value="ECO:0007669"/>
    <property type="project" value="TreeGrafter"/>
</dbReference>
<organism evidence="8 9">
    <name type="scientific">Rhypophila decipiens</name>
    <dbReference type="NCBI Taxonomy" id="261697"/>
    <lineage>
        <taxon>Eukaryota</taxon>
        <taxon>Fungi</taxon>
        <taxon>Dikarya</taxon>
        <taxon>Ascomycota</taxon>
        <taxon>Pezizomycotina</taxon>
        <taxon>Sordariomycetes</taxon>
        <taxon>Sordariomycetidae</taxon>
        <taxon>Sordariales</taxon>
        <taxon>Naviculisporaceae</taxon>
        <taxon>Rhypophila</taxon>
    </lineage>
</organism>
<dbReference type="Proteomes" id="UP001301769">
    <property type="component" value="Unassembled WGS sequence"/>
</dbReference>
<evidence type="ECO:0000259" key="7">
    <source>
        <dbReference type="Pfam" id="PF14698"/>
    </source>
</evidence>
<dbReference type="InterPro" id="IPR029419">
    <property type="entry name" value="Arg_succ_lyase_C"/>
</dbReference>
<evidence type="ECO:0000256" key="1">
    <source>
        <dbReference type="ARBA" id="ARBA00000985"/>
    </source>
</evidence>
<comment type="pathway">
    <text evidence="2">Amino-acid biosynthesis; L-arginine biosynthesis; L-arginine from L-ornithine and carbamoyl phosphate: step 3/3.</text>
</comment>
<dbReference type="Gene3D" id="1.10.275.10">
    <property type="entry name" value="Fumarase/aspartase (N-terminal domain)"/>
    <property type="match status" value="1"/>
</dbReference>
<dbReference type="NCBIfam" id="TIGR00838">
    <property type="entry name" value="argH"/>
    <property type="match status" value="1"/>
</dbReference>
<dbReference type="EC" id="4.3.2.1" evidence="4"/>
<dbReference type="PANTHER" id="PTHR43814">
    <property type="entry name" value="ARGININOSUCCINATE LYASE"/>
    <property type="match status" value="1"/>
</dbReference>
<protein>
    <recommendedName>
        <fullName evidence="4">argininosuccinate lyase</fullName>
        <ecNumber evidence="4">4.3.2.1</ecNumber>
    </recommendedName>
    <alternativeName>
        <fullName evidence="5">Arginosuccinase</fullName>
    </alternativeName>
</protein>
<dbReference type="InterPro" id="IPR009049">
    <property type="entry name" value="Argininosuccinate_lyase"/>
</dbReference>
<proteinExistence type="inferred from homology"/>
<dbReference type="SUPFAM" id="SSF48557">
    <property type="entry name" value="L-aspartase-like"/>
    <property type="match status" value="1"/>
</dbReference>
<reference evidence="8" key="1">
    <citation type="journal article" date="2023" name="Mol. Phylogenet. Evol.">
        <title>Genome-scale phylogeny and comparative genomics of the fungal order Sordariales.</title>
        <authorList>
            <person name="Hensen N."/>
            <person name="Bonometti L."/>
            <person name="Westerberg I."/>
            <person name="Brannstrom I.O."/>
            <person name="Guillou S."/>
            <person name="Cros-Aarteil S."/>
            <person name="Calhoun S."/>
            <person name="Haridas S."/>
            <person name="Kuo A."/>
            <person name="Mondo S."/>
            <person name="Pangilinan J."/>
            <person name="Riley R."/>
            <person name="LaButti K."/>
            <person name="Andreopoulos B."/>
            <person name="Lipzen A."/>
            <person name="Chen C."/>
            <person name="Yan M."/>
            <person name="Daum C."/>
            <person name="Ng V."/>
            <person name="Clum A."/>
            <person name="Steindorff A."/>
            <person name="Ohm R.A."/>
            <person name="Martin F."/>
            <person name="Silar P."/>
            <person name="Natvig D.O."/>
            <person name="Lalanne C."/>
            <person name="Gautier V."/>
            <person name="Ament-Velasquez S.L."/>
            <person name="Kruys A."/>
            <person name="Hutchinson M.I."/>
            <person name="Powell A.J."/>
            <person name="Barry K."/>
            <person name="Miller A.N."/>
            <person name="Grigoriev I.V."/>
            <person name="Debuchy R."/>
            <person name="Gladieux P."/>
            <person name="Hiltunen Thoren M."/>
            <person name="Johannesson H."/>
        </authorList>
    </citation>
    <scope>NUCLEOTIDE SEQUENCE</scope>
    <source>
        <strain evidence="8">PSN293</strain>
    </source>
</reference>
<dbReference type="FunFam" id="1.10.275.10:FF:000002">
    <property type="entry name" value="Argininosuccinate lyase"/>
    <property type="match status" value="1"/>
</dbReference>
<evidence type="ECO:0000256" key="5">
    <source>
        <dbReference type="ARBA" id="ARBA00032749"/>
    </source>
</evidence>
<name>A0AAN6YBI8_9PEZI</name>
<dbReference type="HAMAP" id="MF_00006">
    <property type="entry name" value="Arg_succ_lyase"/>
    <property type="match status" value="1"/>
</dbReference>
<evidence type="ECO:0000256" key="3">
    <source>
        <dbReference type="ARBA" id="ARBA00010755"/>
    </source>
</evidence>
<dbReference type="PRINTS" id="PR00149">
    <property type="entry name" value="FUMRATELYASE"/>
</dbReference>
<dbReference type="InterPro" id="IPR024083">
    <property type="entry name" value="Fumarase/histidase_N"/>
</dbReference>
<dbReference type="Gene3D" id="1.10.40.30">
    <property type="entry name" value="Fumarase/aspartase (C-terminal domain)"/>
    <property type="match status" value="1"/>
</dbReference>
<evidence type="ECO:0000313" key="8">
    <source>
        <dbReference type="EMBL" id="KAK4214951.1"/>
    </source>
</evidence>
<dbReference type="InterPro" id="IPR022761">
    <property type="entry name" value="Fumarate_lyase_N"/>
</dbReference>
<dbReference type="Gene3D" id="1.20.200.10">
    <property type="entry name" value="Fumarase/aspartase (Central domain)"/>
    <property type="match status" value="1"/>
</dbReference>
<dbReference type="CDD" id="cd01359">
    <property type="entry name" value="Argininosuccinate_lyase"/>
    <property type="match status" value="1"/>
</dbReference>
<dbReference type="Pfam" id="PF14698">
    <property type="entry name" value="ASL_C2"/>
    <property type="match status" value="1"/>
</dbReference>
<comment type="catalytic activity">
    <reaction evidence="1">
        <text>2-(N(omega)-L-arginino)succinate = fumarate + L-arginine</text>
        <dbReference type="Rhea" id="RHEA:24020"/>
        <dbReference type="ChEBI" id="CHEBI:29806"/>
        <dbReference type="ChEBI" id="CHEBI:32682"/>
        <dbReference type="ChEBI" id="CHEBI:57472"/>
        <dbReference type="EC" id="4.3.2.1"/>
    </reaction>
</comment>
<dbReference type="EMBL" id="MU858086">
    <property type="protein sequence ID" value="KAK4214951.1"/>
    <property type="molecule type" value="Genomic_DNA"/>
</dbReference>
<evidence type="ECO:0000256" key="4">
    <source>
        <dbReference type="ARBA" id="ARBA00012338"/>
    </source>
</evidence>
<comment type="similarity">
    <text evidence="3">Belongs to the lyase 1 family. Argininosuccinate lyase subfamily.</text>
</comment>
<dbReference type="GO" id="GO:0004056">
    <property type="term" value="F:argininosuccinate lyase activity"/>
    <property type="evidence" value="ECO:0007669"/>
    <property type="project" value="UniProtKB-EC"/>
</dbReference>
<evidence type="ECO:0000259" key="6">
    <source>
        <dbReference type="Pfam" id="PF00206"/>
    </source>
</evidence>
<dbReference type="AlphaFoldDB" id="A0AAN6YBI8"/>
<feature type="domain" description="Fumarate lyase N-terminal" evidence="6">
    <location>
        <begin position="15"/>
        <end position="311"/>
    </location>
</feature>
<reference evidence="8" key="2">
    <citation type="submission" date="2023-05" db="EMBL/GenBank/DDBJ databases">
        <authorList>
            <consortium name="Lawrence Berkeley National Laboratory"/>
            <person name="Steindorff A."/>
            <person name="Hensen N."/>
            <person name="Bonometti L."/>
            <person name="Westerberg I."/>
            <person name="Brannstrom I.O."/>
            <person name="Guillou S."/>
            <person name="Cros-Aarteil S."/>
            <person name="Calhoun S."/>
            <person name="Haridas S."/>
            <person name="Kuo A."/>
            <person name="Mondo S."/>
            <person name="Pangilinan J."/>
            <person name="Riley R."/>
            <person name="Labutti K."/>
            <person name="Andreopoulos B."/>
            <person name="Lipzen A."/>
            <person name="Chen C."/>
            <person name="Yanf M."/>
            <person name="Daum C."/>
            <person name="Ng V."/>
            <person name="Clum A."/>
            <person name="Ohm R."/>
            <person name="Martin F."/>
            <person name="Silar P."/>
            <person name="Natvig D."/>
            <person name="Lalanne C."/>
            <person name="Gautier V."/>
            <person name="Ament-Velasquez S.L."/>
            <person name="Kruys A."/>
            <person name="Hutchinson M.I."/>
            <person name="Powell A.J."/>
            <person name="Barry K."/>
            <person name="Miller A.N."/>
            <person name="Grigoriev I.V."/>
            <person name="Debuchy R."/>
            <person name="Gladieux P."/>
            <person name="Thoren M.H."/>
            <person name="Johannesson H."/>
        </authorList>
    </citation>
    <scope>NUCLEOTIDE SEQUENCE</scope>
    <source>
        <strain evidence="8">PSN293</strain>
    </source>
</reference>
<comment type="caution">
    <text evidence="8">The sequence shown here is derived from an EMBL/GenBank/DDBJ whole genome shotgun (WGS) entry which is preliminary data.</text>
</comment>